<name>A0ACC2X598_9TREE</name>
<keyword evidence="2" id="KW-1185">Reference proteome</keyword>
<accession>A0ACC2X598</accession>
<proteinExistence type="predicted"/>
<comment type="caution">
    <text evidence="1">The sequence shown here is derived from an EMBL/GenBank/DDBJ whole genome shotgun (WGS) entry which is preliminary data.</text>
</comment>
<organism evidence="1 2">
    <name type="scientific">Naganishia adeliensis</name>
    <dbReference type="NCBI Taxonomy" id="92952"/>
    <lineage>
        <taxon>Eukaryota</taxon>
        <taxon>Fungi</taxon>
        <taxon>Dikarya</taxon>
        <taxon>Basidiomycota</taxon>
        <taxon>Agaricomycotina</taxon>
        <taxon>Tremellomycetes</taxon>
        <taxon>Filobasidiales</taxon>
        <taxon>Filobasidiaceae</taxon>
        <taxon>Naganishia</taxon>
    </lineage>
</organism>
<dbReference type="Proteomes" id="UP001230649">
    <property type="component" value="Unassembled WGS sequence"/>
</dbReference>
<protein>
    <submittedName>
        <fullName evidence="1">Uncharacterized protein</fullName>
    </submittedName>
</protein>
<reference evidence="1" key="1">
    <citation type="submission" date="2023-04" db="EMBL/GenBank/DDBJ databases">
        <title>Draft Genome sequencing of Naganishia species isolated from polar environments using Oxford Nanopore Technology.</title>
        <authorList>
            <person name="Leo P."/>
            <person name="Venkateswaran K."/>
        </authorList>
    </citation>
    <scope>NUCLEOTIDE SEQUENCE</scope>
    <source>
        <strain evidence="1">MNA-CCFEE 5262</strain>
    </source>
</reference>
<dbReference type="EMBL" id="JASBWS010000001">
    <property type="protein sequence ID" value="KAJ9117917.1"/>
    <property type="molecule type" value="Genomic_DNA"/>
</dbReference>
<gene>
    <name evidence="1" type="ORF">QFC20_000198</name>
</gene>
<evidence type="ECO:0000313" key="2">
    <source>
        <dbReference type="Proteomes" id="UP001230649"/>
    </source>
</evidence>
<evidence type="ECO:0000313" key="1">
    <source>
        <dbReference type="EMBL" id="KAJ9117917.1"/>
    </source>
</evidence>
<sequence length="743" mass="80794">MSLLSGTAHGYQPAASGDGTTPALAQLRINKRIAAKPTSLIPPSLPVGEHGGPSTVHPPITVRLALKTTYNLSVPNWIKERNEVIEGGRATLSTQELVERGKQVIKHAEVLRSQTGRMKLRVGCVVDGQQCGMGVMQDAFVEGMRQNGAALGLSTVSKTSGDESEMMAEYVTLVWKSEDPTANAQKKRKKGKQSNQPVETQVSGVPSSQVATQSVRSAEAQFLQSLQQVHIPEQLLATLDNVRDRFMIHGLATIAESCRKMFEQTKNRAFKRQGGSIYTTMCRNLSKLATIRHGVLGKRNDENPGIPTGGIVTPEACEFENVIGTAIMQLTKRLEYGSRIKIAATTHENIAPANKPSPIPLTTSTALDSLFQSTREYLDVAVAKADDCGNPEAGSDLALDAVEQSLNPTASKIDKWDVTAIQRLKNRLYQDRGHPGVIDSDDEEPANGSTPQLPQQVIRLNRRQRQLGRLRSSISIISSSPPSPSDQEECLPKSILAIRYRSPSIREGYLSPHDKRSSQLLSAHNRAHSGRLFIDDLLSDEVVFDDSACLDDESLVSENDESLVHLLHFGPSSIVARSESIIDDETHFTDDVLVASDAYGNRGADTKSHASNRMVKRLVRCSSSIIDSASDGEDNSRNLAGRPGVPERGVLKEVASSRSSENRHTSIATTAILGIGAPNQKTFANARNASPHHWMLPVFANLSLNRQLDKDTTCPIITGGREESRKSFESIISESSMSGIIED</sequence>